<dbReference type="EMBL" id="BOON01000027">
    <property type="protein sequence ID" value="GII23318.1"/>
    <property type="molecule type" value="Genomic_DNA"/>
</dbReference>
<sequence>MAVVEFGPRLRAWAVTAGGTSGHPDSPHFNDQAERYATGNLRPVYFYPDDLKGHIERSYMPGK</sequence>
<keyword evidence="2" id="KW-1185">Reference proteome</keyword>
<evidence type="ECO:0000313" key="2">
    <source>
        <dbReference type="Proteomes" id="UP000599074"/>
    </source>
</evidence>
<gene>
    <name evidence="1" type="ORF">Pme01_29150</name>
</gene>
<organism evidence="1 2">
    <name type="scientific">Planosporangium mesophilum</name>
    <dbReference type="NCBI Taxonomy" id="689768"/>
    <lineage>
        <taxon>Bacteria</taxon>
        <taxon>Bacillati</taxon>
        <taxon>Actinomycetota</taxon>
        <taxon>Actinomycetes</taxon>
        <taxon>Micromonosporales</taxon>
        <taxon>Micromonosporaceae</taxon>
        <taxon>Planosporangium</taxon>
    </lineage>
</organism>
<comment type="caution">
    <text evidence="1">The sequence shown here is derived from an EMBL/GenBank/DDBJ whole genome shotgun (WGS) entry which is preliminary data.</text>
</comment>
<dbReference type="InterPro" id="IPR002692">
    <property type="entry name" value="S45"/>
</dbReference>
<accession>A0A8J3TB18</accession>
<dbReference type="InterPro" id="IPR029055">
    <property type="entry name" value="Ntn_hydrolases_N"/>
</dbReference>
<name>A0A8J3TB18_9ACTN</name>
<evidence type="ECO:0000313" key="1">
    <source>
        <dbReference type="EMBL" id="GII23318.1"/>
    </source>
</evidence>
<dbReference type="Proteomes" id="UP000599074">
    <property type="component" value="Unassembled WGS sequence"/>
</dbReference>
<dbReference type="Gene3D" id="3.60.20.10">
    <property type="entry name" value="Glutamine Phosphoribosylpyrophosphate, subunit 1, domain 1"/>
    <property type="match status" value="1"/>
</dbReference>
<dbReference type="Pfam" id="PF01804">
    <property type="entry name" value="Penicil_amidase"/>
    <property type="match status" value="1"/>
</dbReference>
<reference evidence="1" key="1">
    <citation type="submission" date="2021-01" db="EMBL/GenBank/DDBJ databases">
        <title>Whole genome shotgun sequence of Planosporangium mesophilum NBRC 109066.</title>
        <authorList>
            <person name="Komaki H."/>
            <person name="Tamura T."/>
        </authorList>
    </citation>
    <scope>NUCLEOTIDE SEQUENCE</scope>
    <source>
        <strain evidence="1">NBRC 109066</strain>
    </source>
</reference>
<protein>
    <submittedName>
        <fullName evidence="1">Uncharacterized protein</fullName>
    </submittedName>
</protein>
<dbReference type="GO" id="GO:0016787">
    <property type="term" value="F:hydrolase activity"/>
    <property type="evidence" value="ECO:0007669"/>
    <property type="project" value="InterPro"/>
</dbReference>
<dbReference type="GO" id="GO:0017000">
    <property type="term" value="P:antibiotic biosynthetic process"/>
    <property type="evidence" value="ECO:0007669"/>
    <property type="project" value="InterPro"/>
</dbReference>
<dbReference type="SUPFAM" id="SSF56235">
    <property type="entry name" value="N-terminal nucleophile aminohydrolases (Ntn hydrolases)"/>
    <property type="match status" value="1"/>
</dbReference>
<dbReference type="AlphaFoldDB" id="A0A8J3TB18"/>
<proteinExistence type="predicted"/>